<evidence type="ECO:0000256" key="1">
    <source>
        <dbReference type="ARBA" id="ARBA00004123"/>
    </source>
</evidence>
<evidence type="ECO:0000313" key="8">
    <source>
        <dbReference type="Proteomes" id="UP000050424"/>
    </source>
</evidence>
<keyword evidence="2" id="KW-0479">Metal-binding</keyword>
<dbReference type="InterPro" id="IPR001138">
    <property type="entry name" value="Zn2Cys6_DnaBD"/>
</dbReference>
<evidence type="ECO:0000313" key="7">
    <source>
        <dbReference type="EMBL" id="KPM37966.1"/>
    </source>
</evidence>
<reference evidence="7 8" key="1">
    <citation type="submission" date="2015-09" db="EMBL/GenBank/DDBJ databases">
        <title>Draft genome of a European isolate of the apple canker pathogen Neonectria ditissima.</title>
        <authorList>
            <person name="Gomez-Cortecero A."/>
            <person name="Harrison R.J."/>
            <person name="Armitage A.D."/>
        </authorList>
    </citation>
    <scope>NUCLEOTIDE SEQUENCE [LARGE SCALE GENOMIC DNA]</scope>
    <source>
        <strain evidence="7 8">R09/05</strain>
    </source>
</reference>
<dbReference type="PANTHER" id="PTHR46910">
    <property type="entry name" value="TRANSCRIPTION FACTOR PDR1"/>
    <property type="match status" value="1"/>
</dbReference>
<accession>A0A0P7ATZ7</accession>
<dbReference type="Gene3D" id="4.10.240.10">
    <property type="entry name" value="Zn(2)-C6 fungal-type DNA-binding domain"/>
    <property type="match status" value="1"/>
</dbReference>
<evidence type="ECO:0000256" key="3">
    <source>
        <dbReference type="ARBA" id="ARBA00023125"/>
    </source>
</evidence>
<feature type="region of interest" description="Disordered" evidence="5">
    <location>
        <begin position="1"/>
        <end position="52"/>
    </location>
</feature>
<dbReference type="GO" id="GO:0005634">
    <property type="term" value="C:nucleus"/>
    <property type="evidence" value="ECO:0007669"/>
    <property type="project" value="UniProtKB-SubCell"/>
</dbReference>
<protein>
    <recommendedName>
        <fullName evidence="6">Zn(2)-C6 fungal-type domain-containing protein</fullName>
    </recommendedName>
</protein>
<dbReference type="CDD" id="cd00067">
    <property type="entry name" value="GAL4"/>
    <property type="match status" value="1"/>
</dbReference>
<gene>
    <name evidence="7" type="ORF">AK830_g8612</name>
</gene>
<keyword evidence="4" id="KW-0539">Nucleus</keyword>
<feature type="region of interest" description="Disordered" evidence="5">
    <location>
        <begin position="90"/>
        <end position="120"/>
    </location>
</feature>
<dbReference type="GO" id="GO:0003677">
    <property type="term" value="F:DNA binding"/>
    <property type="evidence" value="ECO:0007669"/>
    <property type="project" value="UniProtKB-KW"/>
</dbReference>
<dbReference type="GO" id="GO:0000981">
    <property type="term" value="F:DNA-binding transcription factor activity, RNA polymerase II-specific"/>
    <property type="evidence" value="ECO:0007669"/>
    <property type="project" value="InterPro"/>
</dbReference>
<feature type="compositionally biased region" description="Basic and acidic residues" evidence="5">
    <location>
        <begin position="1"/>
        <end position="12"/>
    </location>
</feature>
<dbReference type="EMBL" id="LKCW01000148">
    <property type="protein sequence ID" value="KPM37966.1"/>
    <property type="molecule type" value="Genomic_DNA"/>
</dbReference>
<dbReference type="Proteomes" id="UP000050424">
    <property type="component" value="Unassembled WGS sequence"/>
</dbReference>
<evidence type="ECO:0000256" key="2">
    <source>
        <dbReference type="ARBA" id="ARBA00022723"/>
    </source>
</evidence>
<dbReference type="STRING" id="78410.A0A0P7ATZ7"/>
<feature type="compositionally biased region" description="Low complexity" evidence="5">
    <location>
        <begin position="191"/>
        <end position="207"/>
    </location>
</feature>
<dbReference type="InterPro" id="IPR036864">
    <property type="entry name" value="Zn2-C6_fun-type_DNA-bd_sf"/>
</dbReference>
<dbReference type="Pfam" id="PF00172">
    <property type="entry name" value="Zn_clus"/>
    <property type="match status" value="1"/>
</dbReference>
<dbReference type="PANTHER" id="PTHR46910:SF3">
    <property type="entry name" value="HALOTOLERANCE PROTEIN 9-RELATED"/>
    <property type="match status" value="1"/>
</dbReference>
<dbReference type="SMART" id="SM00906">
    <property type="entry name" value="Fungal_trans"/>
    <property type="match status" value="1"/>
</dbReference>
<dbReference type="GO" id="GO:0006351">
    <property type="term" value="P:DNA-templated transcription"/>
    <property type="evidence" value="ECO:0007669"/>
    <property type="project" value="InterPro"/>
</dbReference>
<dbReference type="GO" id="GO:0008270">
    <property type="term" value="F:zinc ion binding"/>
    <property type="evidence" value="ECO:0007669"/>
    <property type="project" value="InterPro"/>
</dbReference>
<dbReference type="CDD" id="cd12148">
    <property type="entry name" value="fungal_TF_MHR"/>
    <property type="match status" value="1"/>
</dbReference>
<feature type="domain" description="Zn(2)-C6 fungal-type" evidence="6">
    <location>
        <begin position="61"/>
        <end position="89"/>
    </location>
</feature>
<dbReference type="SMART" id="SM00066">
    <property type="entry name" value="GAL4"/>
    <property type="match status" value="1"/>
</dbReference>
<dbReference type="Pfam" id="PF04082">
    <property type="entry name" value="Fungal_trans"/>
    <property type="match status" value="1"/>
</dbReference>
<dbReference type="InterPro" id="IPR007219">
    <property type="entry name" value="XnlR_reg_dom"/>
</dbReference>
<name>A0A0P7ATZ7_9HYPO</name>
<comment type="subcellular location">
    <subcellularLocation>
        <location evidence="1">Nucleus</location>
    </subcellularLocation>
</comment>
<dbReference type="InterPro" id="IPR050987">
    <property type="entry name" value="AtrR-like"/>
</dbReference>
<proteinExistence type="predicted"/>
<keyword evidence="8" id="KW-1185">Reference proteome</keyword>
<keyword evidence="3" id="KW-0238">DNA-binding</keyword>
<evidence type="ECO:0000256" key="4">
    <source>
        <dbReference type="ARBA" id="ARBA00023242"/>
    </source>
</evidence>
<feature type="region of interest" description="Disordered" evidence="5">
    <location>
        <begin position="139"/>
        <end position="158"/>
    </location>
</feature>
<feature type="region of interest" description="Disordered" evidence="5">
    <location>
        <begin position="176"/>
        <end position="211"/>
    </location>
</feature>
<organism evidence="7 8">
    <name type="scientific">Neonectria ditissima</name>
    <dbReference type="NCBI Taxonomy" id="78410"/>
    <lineage>
        <taxon>Eukaryota</taxon>
        <taxon>Fungi</taxon>
        <taxon>Dikarya</taxon>
        <taxon>Ascomycota</taxon>
        <taxon>Pezizomycotina</taxon>
        <taxon>Sordariomycetes</taxon>
        <taxon>Hypocreomycetidae</taxon>
        <taxon>Hypocreales</taxon>
        <taxon>Nectriaceae</taxon>
        <taxon>Neonectria</taxon>
    </lineage>
</organism>
<dbReference type="AlphaFoldDB" id="A0A0P7ATZ7"/>
<evidence type="ECO:0000256" key="5">
    <source>
        <dbReference type="SAM" id="MobiDB-lite"/>
    </source>
</evidence>
<dbReference type="SUPFAM" id="SSF57701">
    <property type="entry name" value="Zn2/Cys6 DNA-binding domain"/>
    <property type="match status" value="1"/>
</dbReference>
<dbReference type="OrthoDB" id="5296287at2759"/>
<sequence>MPSDACDEHVDSEGDDAPASTRQDAKSDGGEPGQPQVVAAAKDAPGRPVKRARRGRYISRACTSCQQRKIKCEGGDPCAQCVAKKRVCVPTWRGGRPEPRQNPETDEGAGSIQDSADSPANRHVLARLAALERQLRLMQNGQGPSPRHTPADDQPSADLQDALETDGQTFAGELSMTPAFDNENGSIDGINTTSTAPTPTSSNGGTTFMPTWTRSTRAMPFSTRQQSGIPSTGCGTALLFGLPQTVQSAGMLPPAEIARCDRGLLIWLEFIQRWNESPPRSDGDEQHGYKVSGRGAGSVLYLFRLDANQQAAQVMGIIVSIAHTMRIHRQGTVEKMPAFHNQLCCRTWWAIYLLDRRIAIESGMPYLIQDSNIDTALPIDLSEDWMTQFATRKERIADLQQEIAAELARDRPPSAIPYTIAMVRYARVAGQAWQVLYSAKTPAASMTATVRHLDSLLGELLDTAPRHLRYGAESEAQFRTSLRWQAKQTLIHFTSCTYLRLLIRRPFLLHSRTLNPTEDDEATACASLATGILSAHQNIKDNGLKYGFALSHYVTSCTMVMLGLVSKEPGFNRRYGDLVLAATHSLNVYCRKSWVSGKMTRLVSRLTQLVQRTLANNARRGSGIDNQPTPRPEELEACRIPANTAAPNVDTNELNSASIDARSGSQIDQWPNSFSYTPAASSGEVEVLRATSSSWMTRLNAGNQVDWIMPDFNFEAMGDTNEYFASNDPGFSRLSDSERRDTVGGNTQSVERGFNESRLAALGLNGVVGLDLDMDVDLSVMDLWGASPMLDFDVLQ</sequence>
<evidence type="ECO:0000259" key="6">
    <source>
        <dbReference type="PROSITE" id="PS50048"/>
    </source>
</evidence>
<dbReference type="PROSITE" id="PS50048">
    <property type="entry name" value="ZN2_CY6_FUNGAL_2"/>
    <property type="match status" value="1"/>
</dbReference>
<comment type="caution">
    <text evidence="7">The sequence shown here is derived from an EMBL/GenBank/DDBJ whole genome shotgun (WGS) entry which is preliminary data.</text>
</comment>